<comment type="subcellular location">
    <subcellularLocation>
        <location evidence="2">Endoplasmic reticulum membrane</location>
        <topology evidence="2">Single-pass membrane protein</topology>
    </subcellularLocation>
    <subcellularLocation>
        <location evidence="1">Membrane</location>
        <topology evidence="1">Multi-pass membrane protein</topology>
    </subcellularLocation>
</comment>
<dbReference type="FunFam" id="3.90.550.10:FF:000131">
    <property type="entry name" value="Glycosyl transferase"/>
    <property type="match status" value="1"/>
</dbReference>
<keyword evidence="8 15" id="KW-0812">Transmembrane</keyword>
<name>A0A1B1MCL6_STRLN</name>
<comment type="similarity">
    <text evidence="4">Belongs to the glycosyltransferase 2 family.</text>
</comment>
<keyword evidence="9" id="KW-0256">Endoplasmic reticulum</keyword>
<evidence type="ECO:0000256" key="8">
    <source>
        <dbReference type="ARBA" id="ARBA00022692"/>
    </source>
</evidence>
<dbReference type="Pfam" id="PF04138">
    <property type="entry name" value="GtrA_DPMS_TM"/>
    <property type="match status" value="1"/>
</dbReference>
<feature type="compositionally biased region" description="Low complexity" evidence="14">
    <location>
        <begin position="394"/>
        <end position="414"/>
    </location>
</feature>
<evidence type="ECO:0000256" key="15">
    <source>
        <dbReference type="SAM" id="Phobius"/>
    </source>
</evidence>
<evidence type="ECO:0000256" key="6">
    <source>
        <dbReference type="ARBA" id="ARBA00022676"/>
    </source>
</evidence>
<comment type="pathway">
    <text evidence="3">Protein modification; protein glycosylation.</text>
</comment>
<dbReference type="GO" id="GO:0000271">
    <property type="term" value="P:polysaccharide biosynthetic process"/>
    <property type="evidence" value="ECO:0007669"/>
    <property type="project" value="InterPro"/>
</dbReference>
<reference evidence="18 19" key="1">
    <citation type="submission" date="2016-07" db="EMBL/GenBank/DDBJ databases">
        <title>Enhancement of antibiotic productionsby engineered nitrateutilization in actinobacteria.</title>
        <authorList>
            <person name="Meng S.C."/>
        </authorList>
    </citation>
    <scope>NUCLEOTIDE SEQUENCE [LARGE SCALE GENOMIC DNA]</scope>
    <source>
        <strain evidence="18 19">NRRL 2936</strain>
    </source>
</reference>
<evidence type="ECO:0000256" key="9">
    <source>
        <dbReference type="ARBA" id="ARBA00022824"/>
    </source>
</evidence>
<accession>A0A1B1MCL6</accession>
<evidence type="ECO:0000256" key="1">
    <source>
        <dbReference type="ARBA" id="ARBA00004141"/>
    </source>
</evidence>
<evidence type="ECO:0000313" key="18">
    <source>
        <dbReference type="EMBL" id="ANS66376.1"/>
    </source>
</evidence>
<evidence type="ECO:0000256" key="12">
    <source>
        <dbReference type="ARBA" id="ARBA00023136"/>
    </source>
</evidence>
<dbReference type="Proteomes" id="UP000092598">
    <property type="component" value="Chromosome"/>
</dbReference>
<gene>
    <name evidence="18" type="ORF">SLINC_4152</name>
</gene>
<organism evidence="18 19">
    <name type="scientific">Streptomyces lincolnensis</name>
    <dbReference type="NCBI Taxonomy" id="1915"/>
    <lineage>
        <taxon>Bacteria</taxon>
        <taxon>Bacillati</taxon>
        <taxon>Actinomycetota</taxon>
        <taxon>Actinomycetes</taxon>
        <taxon>Kitasatosporales</taxon>
        <taxon>Streptomycetaceae</taxon>
        <taxon>Streptomyces</taxon>
    </lineage>
</organism>
<feature type="domain" description="Glycosyltransferase 2-like" evidence="16">
    <location>
        <begin position="2"/>
        <end position="163"/>
    </location>
</feature>
<dbReference type="EMBL" id="CP016438">
    <property type="protein sequence ID" value="ANS66376.1"/>
    <property type="molecule type" value="Genomic_DNA"/>
</dbReference>
<dbReference type="InterPro" id="IPR035518">
    <property type="entry name" value="DPG_synthase"/>
</dbReference>
<dbReference type="GO" id="GO:0016020">
    <property type="term" value="C:membrane"/>
    <property type="evidence" value="ECO:0007669"/>
    <property type="project" value="UniProtKB-SubCell"/>
</dbReference>
<dbReference type="PATRIC" id="fig|1915.4.peg.4591"/>
<keyword evidence="7 18" id="KW-0808">Transferase</keyword>
<keyword evidence="6" id="KW-0328">Glycosyltransferase</keyword>
<evidence type="ECO:0000256" key="14">
    <source>
        <dbReference type="SAM" id="MobiDB-lite"/>
    </source>
</evidence>
<dbReference type="GO" id="GO:0006487">
    <property type="term" value="P:protein N-linked glycosylation"/>
    <property type="evidence" value="ECO:0007669"/>
    <property type="project" value="TreeGrafter"/>
</dbReference>
<feature type="transmembrane region" description="Helical" evidence="15">
    <location>
        <begin position="261"/>
        <end position="282"/>
    </location>
</feature>
<feature type="compositionally biased region" description="Low complexity" evidence="14">
    <location>
        <begin position="433"/>
        <end position="448"/>
    </location>
</feature>
<feature type="region of interest" description="Disordered" evidence="14">
    <location>
        <begin position="390"/>
        <end position="448"/>
    </location>
</feature>
<dbReference type="Pfam" id="PF00535">
    <property type="entry name" value="Glycos_transf_2"/>
    <property type="match status" value="1"/>
</dbReference>
<protein>
    <recommendedName>
        <fullName evidence="5">dolichyl-phosphate beta-glucosyltransferase</fullName>
        <ecNumber evidence="5">2.4.1.117</ecNumber>
    </recommendedName>
</protein>
<evidence type="ECO:0000259" key="17">
    <source>
        <dbReference type="Pfam" id="PF04138"/>
    </source>
</evidence>
<dbReference type="Gene3D" id="3.90.550.10">
    <property type="entry name" value="Spore Coat Polysaccharide Biosynthesis Protein SpsA, Chain A"/>
    <property type="match status" value="1"/>
</dbReference>
<evidence type="ECO:0000256" key="10">
    <source>
        <dbReference type="ARBA" id="ARBA00022968"/>
    </source>
</evidence>
<sequence>MIPVYNEEKDLQPCVLRLHDHLRRTFPYAFRITIADNASTDTTPQVSRRLEAEIPEVRAFRLEQKGRGRALRTVWSASDAPILAYMDVDLSTDLNALLPLVAPLISGHSDLAIGSRLARSSRVVRGPKREFISRAYNLILRGSLQARFSDAQCGFKAIRRDVARLLLPLVEDTGWFFDTEMLVLAERAGLRIHEVPVDWVDDPDSTVHIVKTATDDLKGVWRVGKALAGGSLPLDRLARPFGDDPRDREIKDVPKGLARQLVGFCVVGGLSTLFYLLLYSVFRQFGGSQLANALALLVSAVANTAANRRLTFGVRGRGGAVRHQAQGLVVFGIGLALTSGSLAALNAATSDPAHSTELAVLIAANLAATVLRFLLFRAWVFPDRREDGTPSTVAASLASHAPSSHAPASYAPSSQTYATVPPAQPYRHHAYAPLPQRPTTTPTRGNDS</sequence>
<dbReference type="InterPro" id="IPR029044">
    <property type="entry name" value="Nucleotide-diphossugar_trans"/>
</dbReference>
<evidence type="ECO:0000256" key="2">
    <source>
        <dbReference type="ARBA" id="ARBA00004389"/>
    </source>
</evidence>
<feature type="transmembrane region" description="Helical" evidence="15">
    <location>
        <begin position="358"/>
        <end position="375"/>
    </location>
</feature>
<dbReference type="STRING" id="1915.SLINC_4152"/>
<dbReference type="InterPro" id="IPR001173">
    <property type="entry name" value="Glyco_trans_2-like"/>
</dbReference>
<dbReference type="AlphaFoldDB" id="A0A1B1MCL6"/>
<keyword evidence="19" id="KW-1185">Reference proteome</keyword>
<dbReference type="PANTHER" id="PTHR10859">
    <property type="entry name" value="GLYCOSYL TRANSFERASE"/>
    <property type="match status" value="1"/>
</dbReference>
<evidence type="ECO:0000256" key="3">
    <source>
        <dbReference type="ARBA" id="ARBA00004922"/>
    </source>
</evidence>
<dbReference type="InterPro" id="IPR007267">
    <property type="entry name" value="GtrA_DPMS_TM"/>
</dbReference>
<dbReference type="KEGG" id="sls:SLINC_4152"/>
<evidence type="ECO:0000256" key="4">
    <source>
        <dbReference type="ARBA" id="ARBA00006739"/>
    </source>
</evidence>
<evidence type="ECO:0000256" key="11">
    <source>
        <dbReference type="ARBA" id="ARBA00022989"/>
    </source>
</evidence>
<evidence type="ECO:0000256" key="13">
    <source>
        <dbReference type="ARBA" id="ARBA00045097"/>
    </source>
</evidence>
<dbReference type="SUPFAM" id="SSF53448">
    <property type="entry name" value="Nucleotide-diphospho-sugar transferases"/>
    <property type="match status" value="1"/>
</dbReference>
<keyword evidence="12 15" id="KW-0472">Membrane</keyword>
<keyword evidence="10" id="KW-0735">Signal-anchor</keyword>
<evidence type="ECO:0000256" key="5">
    <source>
        <dbReference type="ARBA" id="ARBA00012583"/>
    </source>
</evidence>
<dbReference type="EC" id="2.4.1.117" evidence="5"/>
<evidence type="ECO:0000256" key="7">
    <source>
        <dbReference type="ARBA" id="ARBA00022679"/>
    </source>
</evidence>
<dbReference type="PANTHER" id="PTHR10859:SF91">
    <property type="entry name" value="DOLICHYL-PHOSPHATE BETA-GLUCOSYLTRANSFERASE"/>
    <property type="match status" value="1"/>
</dbReference>
<proteinExistence type="inferred from homology"/>
<comment type="catalytic activity">
    <reaction evidence="13">
        <text>a di-trans,poly-cis-dolichyl phosphate + UDP-alpha-D-glucose = a di-trans,poly-cis-dolichyl beta-D-glucosyl phosphate + UDP</text>
        <dbReference type="Rhea" id="RHEA:15401"/>
        <dbReference type="Rhea" id="RHEA-COMP:19498"/>
        <dbReference type="Rhea" id="RHEA-COMP:19502"/>
        <dbReference type="ChEBI" id="CHEBI:57525"/>
        <dbReference type="ChEBI" id="CHEBI:57683"/>
        <dbReference type="ChEBI" id="CHEBI:58223"/>
        <dbReference type="ChEBI" id="CHEBI:58885"/>
        <dbReference type="EC" id="2.4.1.117"/>
    </reaction>
    <physiologicalReaction direction="left-to-right" evidence="13">
        <dbReference type="Rhea" id="RHEA:15402"/>
    </physiologicalReaction>
</comment>
<feature type="domain" description="GtrA/DPMS transmembrane" evidence="17">
    <location>
        <begin position="264"/>
        <end position="381"/>
    </location>
</feature>
<keyword evidence="11 15" id="KW-1133">Transmembrane helix</keyword>
<feature type="transmembrane region" description="Helical" evidence="15">
    <location>
        <begin position="327"/>
        <end position="346"/>
    </location>
</feature>
<dbReference type="GO" id="GO:0004581">
    <property type="term" value="F:dolichyl-phosphate beta-glucosyltransferase activity"/>
    <property type="evidence" value="ECO:0007669"/>
    <property type="project" value="UniProtKB-EC"/>
</dbReference>
<dbReference type="CDD" id="cd04188">
    <property type="entry name" value="DPG_synthase"/>
    <property type="match status" value="1"/>
</dbReference>
<evidence type="ECO:0000313" key="19">
    <source>
        <dbReference type="Proteomes" id="UP000092598"/>
    </source>
</evidence>
<evidence type="ECO:0000259" key="16">
    <source>
        <dbReference type="Pfam" id="PF00535"/>
    </source>
</evidence>